<proteinExistence type="predicted"/>
<evidence type="ECO:0000313" key="3">
    <source>
        <dbReference type="EMBL" id="KAI1720254.1"/>
    </source>
</evidence>
<dbReference type="PANTHER" id="PTHR15644">
    <property type="entry name" value="OSTEOPETROSIS ASSOCIATED TRANSMEMBRANE PROTEIN 1"/>
    <property type="match status" value="1"/>
</dbReference>
<keyword evidence="2" id="KW-0732">Signal</keyword>
<dbReference type="Proteomes" id="UP001201812">
    <property type="component" value="Unassembled WGS sequence"/>
</dbReference>
<sequence>MRNCLTVLLIAFSILTNASLAEEDSSWDIDWPCQLYVQQLAKAQSQFVNCSIMYSAPPKVCTNCFTEYIKFKQVDYTTRHLDDVHSVDNKTCSSVIYGNYLLSYADDLSRSLMDIIWEKSRCESCLIITWDLEQKNTTVSYDDKTVKFEEALFKWRDCVSNYSDLSDSFTENGTICQNCGKTFDELFDYYWKIYTARGVDFCIDVETTMNDTMAIWHDVWRCPDDPRTLDKHHDMTIVLFAVTILVVIIGLFYAGSYIQTENERRNLIQYSRIETPRTGQRYRLLSSSTLDSHTASVPGSSTRG</sequence>
<comment type="caution">
    <text evidence="3">The sequence shown here is derived from an EMBL/GenBank/DDBJ whole genome shotgun (WGS) entry which is preliminary data.</text>
</comment>
<evidence type="ECO:0000313" key="4">
    <source>
        <dbReference type="Proteomes" id="UP001201812"/>
    </source>
</evidence>
<evidence type="ECO:0000256" key="1">
    <source>
        <dbReference type="SAM" id="Phobius"/>
    </source>
</evidence>
<name>A0AAD4N7Y4_9BILA</name>
<feature type="chain" id="PRO_5042192591" evidence="2">
    <location>
        <begin position="22"/>
        <end position="304"/>
    </location>
</feature>
<dbReference type="AlphaFoldDB" id="A0AAD4N7Y4"/>
<keyword evidence="4" id="KW-1185">Reference proteome</keyword>
<accession>A0AAD4N7Y4</accession>
<organism evidence="3 4">
    <name type="scientific">Ditylenchus destructor</name>
    <dbReference type="NCBI Taxonomy" id="166010"/>
    <lineage>
        <taxon>Eukaryota</taxon>
        <taxon>Metazoa</taxon>
        <taxon>Ecdysozoa</taxon>
        <taxon>Nematoda</taxon>
        <taxon>Chromadorea</taxon>
        <taxon>Rhabditida</taxon>
        <taxon>Tylenchina</taxon>
        <taxon>Tylenchomorpha</taxon>
        <taxon>Sphaerularioidea</taxon>
        <taxon>Anguinidae</taxon>
        <taxon>Anguininae</taxon>
        <taxon>Ditylenchus</taxon>
    </lineage>
</organism>
<dbReference type="Pfam" id="PF09777">
    <property type="entry name" value="OSTMP1"/>
    <property type="match status" value="1"/>
</dbReference>
<evidence type="ECO:0000256" key="2">
    <source>
        <dbReference type="SAM" id="SignalP"/>
    </source>
</evidence>
<dbReference type="EMBL" id="JAKKPZ010000006">
    <property type="protein sequence ID" value="KAI1720254.1"/>
    <property type="molecule type" value="Genomic_DNA"/>
</dbReference>
<keyword evidence="1" id="KW-1133">Transmembrane helix</keyword>
<reference evidence="3" key="1">
    <citation type="submission" date="2022-01" db="EMBL/GenBank/DDBJ databases">
        <title>Genome Sequence Resource for Two Populations of Ditylenchus destructor, the Migratory Endoparasitic Phytonematode.</title>
        <authorList>
            <person name="Zhang H."/>
            <person name="Lin R."/>
            <person name="Xie B."/>
        </authorList>
    </citation>
    <scope>NUCLEOTIDE SEQUENCE</scope>
    <source>
        <strain evidence="3">BazhouSP</strain>
    </source>
</reference>
<keyword evidence="1" id="KW-0472">Membrane</keyword>
<dbReference type="GO" id="GO:0005829">
    <property type="term" value="C:cytosol"/>
    <property type="evidence" value="ECO:0007669"/>
    <property type="project" value="TreeGrafter"/>
</dbReference>
<feature type="transmembrane region" description="Helical" evidence="1">
    <location>
        <begin position="235"/>
        <end position="255"/>
    </location>
</feature>
<dbReference type="InterPro" id="IPR019172">
    <property type="entry name" value="Osteopetrosis-assoc_TM_1"/>
</dbReference>
<gene>
    <name evidence="3" type="ORF">DdX_05638</name>
</gene>
<dbReference type="PANTHER" id="PTHR15644:SF2">
    <property type="entry name" value="OSTEOPETROSIS-ASSOCIATED TRANSMEMBRANE PROTEIN 1"/>
    <property type="match status" value="1"/>
</dbReference>
<keyword evidence="1 3" id="KW-0812">Transmembrane</keyword>
<feature type="signal peptide" evidence="2">
    <location>
        <begin position="1"/>
        <end position="21"/>
    </location>
</feature>
<protein>
    <submittedName>
        <fullName evidence="3">Osteopetrosis-associated transmembrane protein 1 domain-containing protein</fullName>
    </submittedName>
</protein>